<name>A0ABY9PBJ1_9GAMM</name>
<feature type="domain" description="T6SS Phospholipase effector Tle1-like catalytic" evidence="3">
    <location>
        <begin position="73"/>
        <end position="203"/>
    </location>
</feature>
<dbReference type="PANTHER" id="PTHR33840:SF1">
    <property type="entry name" value="TLE1 PHOSPHOLIPASE DOMAIN-CONTAINING PROTEIN"/>
    <property type="match status" value="1"/>
</dbReference>
<dbReference type="Pfam" id="PF09994">
    <property type="entry name" value="T6SS_Tle1-like_cat"/>
    <property type="match status" value="1"/>
</dbReference>
<dbReference type="InterPro" id="IPR002477">
    <property type="entry name" value="Peptidoglycan-bd-like"/>
</dbReference>
<dbReference type="RefSeq" id="WP_309152643.1">
    <property type="nucleotide sequence ID" value="NZ_CP133568.1"/>
</dbReference>
<feature type="compositionally biased region" description="Low complexity" evidence="1">
    <location>
        <begin position="1002"/>
        <end position="1019"/>
    </location>
</feature>
<dbReference type="InterPro" id="IPR018712">
    <property type="entry name" value="Tle1-like_cat"/>
</dbReference>
<dbReference type="EMBL" id="CP133568">
    <property type="protein sequence ID" value="WMT04155.1"/>
    <property type="molecule type" value="Genomic_DNA"/>
</dbReference>
<keyword evidence="5" id="KW-1185">Reference proteome</keyword>
<dbReference type="InterPro" id="IPR036365">
    <property type="entry name" value="PGBD-like_sf"/>
</dbReference>
<evidence type="ECO:0000256" key="1">
    <source>
        <dbReference type="SAM" id="MobiDB-lite"/>
    </source>
</evidence>
<protein>
    <submittedName>
        <fullName evidence="4">DUF2235 domain-containing protein</fullName>
    </submittedName>
</protein>
<evidence type="ECO:0000259" key="3">
    <source>
        <dbReference type="Pfam" id="PF09994"/>
    </source>
</evidence>
<organism evidence="4 5">
    <name type="scientific">Lysobacter yananisis</name>
    <dbReference type="NCBI Taxonomy" id="1003114"/>
    <lineage>
        <taxon>Bacteria</taxon>
        <taxon>Pseudomonadati</taxon>
        <taxon>Pseudomonadota</taxon>
        <taxon>Gammaproteobacteria</taxon>
        <taxon>Lysobacterales</taxon>
        <taxon>Lysobacteraceae</taxon>
        <taxon>Lysobacter</taxon>
    </lineage>
</organism>
<feature type="region of interest" description="Disordered" evidence="1">
    <location>
        <begin position="1437"/>
        <end position="1461"/>
    </location>
</feature>
<feature type="region of interest" description="Disordered" evidence="1">
    <location>
        <begin position="954"/>
        <end position="1153"/>
    </location>
</feature>
<feature type="region of interest" description="Disordered" evidence="1">
    <location>
        <begin position="608"/>
        <end position="635"/>
    </location>
</feature>
<dbReference type="SUPFAM" id="SSF47090">
    <property type="entry name" value="PGBD-like"/>
    <property type="match status" value="1"/>
</dbReference>
<dbReference type="Proteomes" id="UP001229313">
    <property type="component" value="Chromosome"/>
</dbReference>
<feature type="compositionally biased region" description="Low complexity" evidence="1">
    <location>
        <begin position="1121"/>
        <end position="1143"/>
    </location>
</feature>
<gene>
    <name evidence="4" type="ORF">RDV84_04715</name>
</gene>
<feature type="compositionally biased region" description="Low complexity" evidence="1">
    <location>
        <begin position="1070"/>
        <end position="1097"/>
    </location>
</feature>
<dbReference type="Gene3D" id="1.10.101.10">
    <property type="entry name" value="PGBD-like superfamily/PGBD"/>
    <property type="match status" value="1"/>
</dbReference>
<evidence type="ECO:0000313" key="5">
    <source>
        <dbReference type="Proteomes" id="UP001229313"/>
    </source>
</evidence>
<sequence length="1461" mass="155345">MDEDLLRERGAMEDTKNKKKVVQLAEDGLPKADVSYYTATPEHLTSYDRAADELYKFKVPPLLDTKDRHSYLLIGLMDGTGNDVGKDPLHATNVARFETQVQKLKHSGVNIDVVYKAGPGTQKNTVAETIDAATGRTSESIAERTYQELVERAQKIYRLDPDAKIAIHAEGFSRGASQVPLLARMIHERGIPNLDRAEYVHDAQGKLTKTYPHFHQSPGHTPMTVGLYDPVPTGAMEKLDRRLPPSVVSGFQINAADERRGLFPVDRIIPAGVSEDGRFLSVSVAGAHSDIGGSYQRNGLGTRSQNLMTDYHNALFSEPLLRRLPETYDPRLNVIHRSEEGNVLFRAWPKVERDSPKGEVTKLMPDDGARVINDPIEAAIRSRPEPMSPAVAEVAQRATPVVRSLPERFAAPPAEEAMAEWHKKVGNVELRPYQAPTQLSPGAKVMAAAGVAGVAASIADAKASANQASTLLAQDNLSAAQSTLTHYAARGTGGWIGGATAGMVATAAATGPGVVGFIVVGGAAVAGAHVGEHVATVLDSYKTFKQTDRDGVAWQSNGRQWVRQDLGDLSDDGQNNPVKQAFSADPEKANELSYRASNSATELAIGKLESPRNPYSQAAAETDPPSLRRADWERNPGSGEWDRKVVVGFEQRGVPMVRIDSAGPERADELNRAAEQTILDNIANGPAPMAARYAMAHRSEGWERFGTVPASISAALHDDSLVASDGKLYQRTADGQWQRNGESVVAAGNLRQELEGTRTALQPQLAQHEQQLAAIPTRQPPTLEDIERADLMATYKVHNVNPNPQQLEAALEAVRRTQHEQGVAPLATSLHLGRNAAGNFDIDSPIEHIGRDADGANRVHAVTSPLEVQLAMLDLRSPPPTSPEAPELRIANLSPKQQEALEQVVREANRVGLTRDEVQGTAREAVAAAGRADVEPEIVIGAVAAERSVQPTKVEVPRAVDQAPVEPPKPAEADLAASKPLEPPSKPGHRDAEAVPDRSSGAPVASATSAPVTPAAVSPEAKQAPTVSNGEFSAPPQQPERQTSGLPDQQPQPEVIAAQSANPVAPPRQPETAPSAAVEAPAAAAPRVAPQAVAEAESAPRIASSPAEATPAPTTGKPDVAEAGAPAPAAPAVAVAPAPAPDDSTLQRGDRGQEVELLQYRLQRVGYRGPDDAPVPERGHFDAATEHAVRHLQRDHGLAETGRVDPDTLQALAVAQQAKIEAQKAVPQADGAEVAKVQGQPAQATGGQKPQTVVANEPQQTAPIAPTAEVRAAPAPALAGYAASENDPIVAAPKTQVSDMLADVGARESAQPSYSQAEPGKPVDSRAVHGQLAGEPAQDRRETERELARLSPADQAMFAKIRGAAPASVPDEVVAKAMLEAKRNGIPDVERVGQVGIADGKLWVGSVTPGFHAAVSANGPAPNMQDTLKETQMVNQQRDQQLAMEATQRQQDEQRAKPIMH</sequence>
<evidence type="ECO:0000313" key="4">
    <source>
        <dbReference type="EMBL" id="WMT04155.1"/>
    </source>
</evidence>
<feature type="region of interest" description="Disordered" evidence="1">
    <location>
        <begin position="1301"/>
        <end position="1344"/>
    </location>
</feature>
<feature type="compositionally biased region" description="Polar residues" evidence="1">
    <location>
        <begin position="1039"/>
        <end position="1052"/>
    </location>
</feature>
<feature type="compositionally biased region" description="Low complexity" evidence="1">
    <location>
        <begin position="1106"/>
        <end position="1115"/>
    </location>
</feature>
<dbReference type="InterPro" id="IPR036366">
    <property type="entry name" value="PGBDSf"/>
</dbReference>
<reference evidence="4 5" key="1">
    <citation type="submission" date="2023-08" db="EMBL/GenBank/DDBJ databases">
        <title>The whole genome sequence of Lysobacter yananisis.</title>
        <authorList>
            <person name="Sun H."/>
        </authorList>
    </citation>
    <scope>NUCLEOTIDE SEQUENCE [LARGE SCALE GENOMIC DNA]</scope>
    <source>
        <strain evidence="4 5">SNNU513</strain>
    </source>
</reference>
<feature type="compositionally biased region" description="Basic and acidic residues" evidence="1">
    <location>
        <begin position="626"/>
        <end position="635"/>
    </location>
</feature>
<feature type="compositionally biased region" description="Polar residues" evidence="1">
    <location>
        <begin position="1240"/>
        <end position="1262"/>
    </location>
</feature>
<proteinExistence type="predicted"/>
<accession>A0ABY9PBJ1</accession>
<feature type="region of interest" description="Disordered" evidence="1">
    <location>
        <begin position="565"/>
        <end position="589"/>
    </location>
</feature>
<evidence type="ECO:0000259" key="2">
    <source>
        <dbReference type="Pfam" id="PF01471"/>
    </source>
</evidence>
<feature type="domain" description="Peptidoglycan binding-like" evidence="2">
    <location>
        <begin position="1151"/>
        <end position="1212"/>
    </location>
</feature>
<dbReference type="Pfam" id="PF01471">
    <property type="entry name" value="PG_binding_1"/>
    <property type="match status" value="1"/>
</dbReference>
<feature type="compositionally biased region" description="Basic and acidic residues" evidence="1">
    <location>
        <begin position="1450"/>
        <end position="1461"/>
    </location>
</feature>
<feature type="region of interest" description="Disordered" evidence="1">
    <location>
        <begin position="1228"/>
        <end position="1268"/>
    </location>
</feature>
<dbReference type="PANTHER" id="PTHR33840">
    <property type="match status" value="1"/>
</dbReference>